<organism evidence="1">
    <name type="scientific">viral metagenome</name>
    <dbReference type="NCBI Taxonomy" id="1070528"/>
    <lineage>
        <taxon>unclassified sequences</taxon>
        <taxon>metagenomes</taxon>
        <taxon>organismal metagenomes</taxon>
    </lineage>
</organism>
<name>A0A6C0LIW6_9ZZZZ</name>
<sequence length="117" mass="13345">MTSTRITSEAIATTVNKGFLQVAETFISNGWSIKTNTANTISFECNEDPRLVYDEFKVSVELDKINVLIPMPNSNVAYCTWFKDYFSASEYMSNRLEDYINATTLTDLPTEKENMED</sequence>
<dbReference type="EMBL" id="MN740505">
    <property type="protein sequence ID" value="QHU30370.1"/>
    <property type="molecule type" value="Genomic_DNA"/>
</dbReference>
<reference evidence="1" key="1">
    <citation type="journal article" date="2020" name="Nature">
        <title>Giant virus diversity and host interactions through global metagenomics.</title>
        <authorList>
            <person name="Schulz F."/>
            <person name="Roux S."/>
            <person name="Paez-Espino D."/>
            <person name="Jungbluth S."/>
            <person name="Walsh D.A."/>
            <person name="Denef V.J."/>
            <person name="McMahon K.D."/>
            <person name="Konstantinidis K.T."/>
            <person name="Eloe-Fadrosh E.A."/>
            <person name="Kyrpides N.C."/>
            <person name="Woyke T."/>
        </authorList>
    </citation>
    <scope>NUCLEOTIDE SEQUENCE</scope>
    <source>
        <strain evidence="1">GVMAG-M-3300027833-11</strain>
    </source>
</reference>
<accession>A0A6C0LIW6</accession>
<protein>
    <submittedName>
        <fullName evidence="1">Uncharacterized protein</fullName>
    </submittedName>
</protein>
<evidence type="ECO:0000313" key="1">
    <source>
        <dbReference type="EMBL" id="QHU30370.1"/>
    </source>
</evidence>
<dbReference type="AlphaFoldDB" id="A0A6C0LIW6"/>
<proteinExistence type="predicted"/>